<feature type="compositionally biased region" description="Basic and acidic residues" evidence="7">
    <location>
        <begin position="187"/>
        <end position="197"/>
    </location>
</feature>
<evidence type="ECO:0000256" key="2">
    <source>
        <dbReference type="ARBA" id="ARBA00023015"/>
    </source>
</evidence>
<dbReference type="Proteomes" id="UP000523545">
    <property type="component" value="Unassembled WGS sequence"/>
</dbReference>
<dbReference type="NCBIfam" id="TIGR02937">
    <property type="entry name" value="sigma70-ECF"/>
    <property type="match status" value="1"/>
</dbReference>
<organism evidence="10 11">
    <name type="scientific">Micromonospora jinlongensis</name>
    <dbReference type="NCBI Taxonomy" id="1287877"/>
    <lineage>
        <taxon>Bacteria</taxon>
        <taxon>Bacillati</taxon>
        <taxon>Actinomycetota</taxon>
        <taxon>Actinomycetes</taxon>
        <taxon>Micromonosporales</taxon>
        <taxon>Micromonosporaceae</taxon>
        <taxon>Micromonospora</taxon>
    </lineage>
</organism>
<dbReference type="InterPro" id="IPR014284">
    <property type="entry name" value="RNA_pol_sigma-70_dom"/>
</dbReference>
<dbReference type="InterPro" id="IPR036388">
    <property type="entry name" value="WH-like_DNA-bd_sf"/>
</dbReference>
<gene>
    <name evidence="10" type="ORF">HNR22_001717</name>
</gene>
<dbReference type="PROSITE" id="PS01063">
    <property type="entry name" value="SIGMA70_ECF"/>
    <property type="match status" value="1"/>
</dbReference>
<evidence type="ECO:0000259" key="9">
    <source>
        <dbReference type="Pfam" id="PF04545"/>
    </source>
</evidence>
<keyword evidence="2 6" id="KW-0805">Transcription regulation</keyword>
<dbReference type="SUPFAM" id="SSF88946">
    <property type="entry name" value="Sigma2 domain of RNA polymerase sigma factors"/>
    <property type="match status" value="1"/>
</dbReference>
<dbReference type="InterPro" id="IPR013325">
    <property type="entry name" value="RNA_pol_sigma_r2"/>
</dbReference>
<evidence type="ECO:0000256" key="4">
    <source>
        <dbReference type="ARBA" id="ARBA00023125"/>
    </source>
</evidence>
<comment type="caution">
    <text evidence="10">The sequence shown here is derived from an EMBL/GenBank/DDBJ whole genome shotgun (WGS) entry which is preliminary data.</text>
</comment>
<keyword evidence="3 6" id="KW-0731">Sigma factor</keyword>
<evidence type="ECO:0000313" key="10">
    <source>
        <dbReference type="EMBL" id="NYH41990.1"/>
    </source>
</evidence>
<dbReference type="InterPro" id="IPR007630">
    <property type="entry name" value="RNA_pol_sigma70_r4"/>
</dbReference>
<evidence type="ECO:0000259" key="8">
    <source>
        <dbReference type="Pfam" id="PF04542"/>
    </source>
</evidence>
<evidence type="ECO:0000256" key="5">
    <source>
        <dbReference type="ARBA" id="ARBA00023163"/>
    </source>
</evidence>
<dbReference type="InterPro" id="IPR007627">
    <property type="entry name" value="RNA_pol_sigma70_r2"/>
</dbReference>
<dbReference type="PANTHER" id="PTHR43133">
    <property type="entry name" value="RNA POLYMERASE ECF-TYPE SIGMA FACTO"/>
    <property type="match status" value="1"/>
</dbReference>
<evidence type="ECO:0000313" key="11">
    <source>
        <dbReference type="Proteomes" id="UP000523545"/>
    </source>
</evidence>
<keyword evidence="11" id="KW-1185">Reference proteome</keyword>
<dbReference type="GO" id="GO:0016987">
    <property type="term" value="F:sigma factor activity"/>
    <property type="evidence" value="ECO:0007669"/>
    <property type="project" value="UniProtKB-KW"/>
</dbReference>
<dbReference type="Pfam" id="PF04542">
    <property type="entry name" value="Sigma70_r2"/>
    <property type="match status" value="1"/>
</dbReference>
<feature type="domain" description="RNA polymerase sigma-70 region 4" evidence="9">
    <location>
        <begin position="114"/>
        <end position="163"/>
    </location>
</feature>
<name>A0A7Y9X035_9ACTN</name>
<keyword evidence="5 6" id="KW-0804">Transcription</keyword>
<dbReference type="Pfam" id="PF04545">
    <property type="entry name" value="Sigma70_r4"/>
    <property type="match status" value="1"/>
</dbReference>
<dbReference type="GO" id="GO:0006352">
    <property type="term" value="P:DNA-templated transcription initiation"/>
    <property type="evidence" value="ECO:0007669"/>
    <property type="project" value="InterPro"/>
</dbReference>
<dbReference type="SUPFAM" id="SSF88659">
    <property type="entry name" value="Sigma3 and sigma4 domains of RNA polymerase sigma factors"/>
    <property type="match status" value="1"/>
</dbReference>
<proteinExistence type="inferred from homology"/>
<dbReference type="RefSeq" id="WP_179779886.1">
    <property type="nucleotide sequence ID" value="NZ_JACCHK010000001.1"/>
</dbReference>
<dbReference type="Gene3D" id="1.10.10.10">
    <property type="entry name" value="Winged helix-like DNA-binding domain superfamily/Winged helix DNA-binding domain"/>
    <property type="match status" value="1"/>
</dbReference>
<comment type="similarity">
    <text evidence="1 6">Belongs to the sigma-70 factor family. ECF subfamily.</text>
</comment>
<dbReference type="CDD" id="cd06171">
    <property type="entry name" value="Sigma70_r4"/>
    <property type="match status" value="1"/>
</dbReference>
<evidence type="ECO:0000256" key="3">
    <source>
        <dbReference type="ARBA" id="ARBA00023082"/>
    </source>
</evidence>
<feature type="domain" description="RNA polymerase sigma-70 region 2" evidence="8">
    <location>
        <begin position="16"/>
        <end position="81"/>
    </location>
</feature>
<reference evidence="10 11" key="1">
    <citation type="submission" date="2020-07" db="EMBL/GenBank/DDBJ databases">
        <title>Sequencing the genomes of 1000 actinobacteria strains.</title>
        <authorList>
            <person name="Klenk H.-P."/>
        </authorList>
    </citation>
    <scope>NUCLEOTIDE SEQUENCE [LARGE SCALE GENOMIC DNA]</scope>
    <source>
        <strain evidence="10 11">DSM 45876</strain>
    </source>
</reference>
<dbReference type="PANTHER" id="PTHR43133:SF52">
    <property type="entry name" value="ECF RNA POLYMERASE SIGMA FACTOR SIGL"/>
    <property type="match status" value="1"/>
</dbReference>
<evidence type="ECO:0000256" key="6">
    <source>
        <dbReference type="RuleBase" id="RU000716"/>
    </source>
</evidence>
<dbReference type="InterPro" id="IPR000838">
    <property type="entry name" value="RNA_pol_sigma70_ECF_CS"/>
</dbReference>
<dbReference type="GO" id="GO:0003677">
    <property type="term" value="F:DNA binding"/>
    <property type="evidence" value="ECO:0007669"/>
    <property type="project" value="UniProtKB-KW"/>
</dbReference>
<evidence type="ECO:0000256" key="7">
    <source>
        <dbReference type="SAM" id="MobiDB-lite"/>
    </source>
</evidence>
<dbReference type="InterPro" id="IPR039425">
    <property type="entry name" value="RNA_pol_sigma-70-like"/>
</dbReference>
<dbReference type="InterPro" id="IPR013324">
    <property type="entry name" value="RNA_pol_sigma_r3/r4-like"/>
</dbReference>
<keyword evidence="4 6" id="KW-0238">DNA-binding</keyword>
<sequence length="197" mass="22264">MDNPEDVAALRHLQQVHAPVLLSFLTRLTRGDVHRAEDIVQETVLRAWRNPEARNAEGNWNRAWLFTVAKRILIDQMRSADVRPAELPVDYIDDHAQPDDAIERLLDAREVRAALDSLPERLRITLVEIFFRERSVSEAADALDVPAGTVKSRTFYALRAMREALVSRGFDFGTAGERRPTGNGDAGEARPRKSDQL</sequence>
<dbReference type="Gene3D" id="1.10.1740.10">
    <property type="match status" value="1"/>
</dbReference>
<dbReference type="AlphaFoldDB" id="A0A7Y9X035"/>
<protein>
    <recommendedName>
        <fullName evidence="6">RNA polymerase sigma factor</fullName>
    </recommendedName>
</protein>
<accession>A0A7Y9X035</accession>
<evidence type="ECO:0000256" key="1">
    <source>
        <dbReference type="ARBA" id="ARBA00010641"/>
    </source>
</evidence>
<feature type="region of interest" description="Disordered" evidence="7">
    <location>
        <begin position="172"/>
        <end position="197"/>
    </location>
</feature>
<dbReference type="EMBL" id="JACCHK010000001">
    <property type="protein sequence ID" value="NYH41990.1"/>
    <property type="molecule type" value="Genomic_DNA"/>
</dbReference>